<evidence type="ECO:0000313" key="2">
    <source>
        <dbReference type="EMBL" id="CAI4013617.1"/>
    </source>
</evidence>
<accession>A0A9P1GKJ6</accession>
<comment type="caution">
    <text evidence="2">The sequence shown here is derived from an EMBL/GenBank/DDBJ whole genome shotgun (WGS) entry which is preliminary data.</text>
</comment>
<evidence type="ECO:0000313" key="5">
    <source>
        <dbReference type="Proteomes" id="UP001152797"/>
    </source>
</evidence>
<evidence type="ECO:0000313" key="3">
    <source>
        <dbReference type="EMBL" id="CAL1166992.1"/>
    </source>
</evidence>
<reference evidence="3" key="2">
    <citation type="submission" date="2024-04" db="EMBL/GenBank/DDBJ databases">
        <authorList>
            <person name="Chen Y."/>
            <person name="Shah S."/>
            <person name="Dougan E. K."/>
            <person name="Thang M."/>
            <person name="Chan C."/>
        </authorList>
    </citation>
    <scope>NUCLEOTIDE SEQUENCE [LARGE SCALE GENOMIC DNA]</scope>
</reference>
<evidence type="ECO:0000256" key="1">
    <source>
        <dbReference type="SAM" id="MobiDB-lite"/>
    </source>
</evidence>
<evidence type="ECO:0000313" key="4">
    <source>
        <dbReference type="EMBL" id="CAL4800929.1"/>
    </source>
</evidence>
<dbReference type="EMBL" id="CAMXCT030005946">
    <property type="protein sequence ID" value="CAL4800929.1"/>
    <property type="molecule type" value="Genomic_DNA"/>
</dbReference>
<dbReference type="Proteomes" id="UP001152797">
    <property type="component" value="Unassembled WGS sequence"/>
</dbReference>
<proteinExistence type="predicted"/>
<name>A0A9P1GKJ6_9DINO</name>
<dbReference type="EMBL" id="CAMXCT010005946">
    <property type="protein sequence ID" value="CAI4013617.1"/>
    <property type="molecule type" value="Genomic_DNA"/>
</dbReference>
<dbReference type="OrthoDB" id="433383at2759"/>
<dbReference type="AlphaFoldDB" id="A0A9P1GKJ6"/>
<gene>
    <name evidence="2" type="ORF">C1SCF055_LOCUS38574</name>
</gene>
<protein>
    <submittedName>
        <fullName evidence="4">Peptidase C39-like domain-containing protein</fullName>
    </submittedName>
</protein>
<dbReference type="EMBL" id="CAMXCT020005946">
    <property type="protein sequence ID" value="CAL1166992.1"/>
    <property type="molecule type" value="Genomic_DNA"/>
</dbReference>
<keyword evidence="5" id="KW-1185">Reference proteome</keyword>
<organism evidence="2">
    <name type="scientific">Cladocopium goreaui</name>
    <dbReference type="NCBI Taxonomy" id="2562237"/>
    <lineage>
        <taxon>Eukaryota</taxon>
        <taxon>Sar</taxon>
        <taxon>Alveolata</taxon>
        <taxon>Dinophyceae</taxon>
        <taxon>Suessiales</taxon>
        <taxon>Symbiodiniaceae</taxon>
        <taxon>Cladocopium</taxon>
    </lineage>
</organism>
<feature type="region of interest" description="Disordered" evidence="1">
    <location>
        <begin position="1"/>
        <end position="22"/>
    </location>
</feature>
<reference evidence="2" key="1">
    <citation type="submission" date="2022-10" db="EMBL/GenBank/DDBJ databases">
        <authorList>
            <person name="Chen Y."/>
            <person name="Dougan E. K."/>
            <person name="Chan C."/>
            <person name="Rhodes N."/>
            <person name="Thang M."/>
        </authorList>
    </citation>
    <scope>NUCLEOTIDE SEQUENCE</scope>
</reference>
<sequence length="253" mass="26736">MALAVAPEGYRSGSRSPRGKSDATIHVGLDGCAANPEEVLRGGFTEEMKMQRDFLEQFMKPQCVGPPTQLPEAAAGLPLEAAEVLLLQPGPGPARPWCGRSAAVACLAATQRLFARLLPGQVSEGACDEVCQLPSEGAELGTAQFMELAQRCGLAAEKVCSPVEVLDEMLKSRLSACCVLLESYVGVLEEAGEEVEQDVGFHCLLIVGGDLLGPTYVTFDPWGPAAGEVSLWQDHALKSAKPVGYVQLTVPQA</sequence>